<evidence type="ECO:0000313" key="1">
    <source>
        <dbReference type="EMBL" id="MDQ0175614.1"/>
    </source>
</evidence>
<keyword evidence="2" id="KW-1185">Reference proteome</keyword>
<dbReference type="PANTHER" id="PTHR34309:SF1">
    <property type="entry name" value="PROTEIN GLCG"/>
    <property type="match status" value="1"/>
</dbReference>
<dbReference type="Proteomes" id="UP001223586">
    <property type="component" value="Unassembled WGS sequence"/>
</dbReference>
<reference evidence="1 2" key="1">
    <citation type="submission" date="2023-07" db="EMBL/GenBank/DDBJ databases">
        <title>Genomic Encyclopedia of Type Strains, Phase IV (KMG-IV): sequencing the most valuable type-strain genomes for metagenomic binning, comparative biology and taxonomic classification.</title>
        <authorList>
            <person name="Goeker M."/>
        </authorList>
    </citation>
    <scope>NUCLEOTIDE SEQUENCE [LARGE SCALE GENOMIC DNA]</scope>
    <source>
        <strain evidence="1 2">DSM 23837</strain>
    </source>
</reference>
<dbReference type="Gene3D" id="3.30.450.150">
    <property type="entry name" value="Haem-degrading domain"/>
    <property type="match status" value="1"/>
</dbReference>
<evidence type="ECO:0000313" key="2">
    <source>
        <dbReference type="Proteomes" id="UP001223586"/>
    </source>
</evidence>
<dbReference type="InterPro" id="IPR005624">
    <property type="entry name" value="PduO/GlcC-like"/>
</dbReference>
<dbReference type="EMBL" id="JAUSTT010000007">
    <property type="protein sequence ID" value="MDQ0175614.1"/>
    <property type="molecule type" value="Genomic_DNA"/>
</dbReference>
<dbReference type="SUPFAM" id="SSF143744">
    <property type="entry name" value="GlcG-like"/>
    <property type="match status" value="1"/>
</dbReference>
<comment type="caution">
    <text evidence="1">The sequence shown here is derived from an EMBL/GenBank/DDBJ whole genome shotgun (WGS) entry which is preliminary data.</text>
</comment>
<dbReference type="InterPro" id="IPR038084">
    <property type="entry name" value="PduO/GlcC-like_sf"/>
</dbReference>
<dbReference type="Pfam" id="PF03928">
    <property type="entry name" value="HbpS-like"/>
    <property type="match status" value="1"/>
</dbReference>
<dbReference type="PANTHER" id="PTHR34309">
    <property type="entry name" value="SLR1406 PROTEIN"/>
    <property type="match status" value="1"/>
</dbReference>
<name>A0ABT9WQQ1_9BACI</name>
<proteinExistence type="predicted"/>
<gene>
    <name evidence="1" type="ORF">J2S08_001448</name>
</gene>
<dbReference type="InterPro" id="IPR052517">
    <property type="entry name" value="GlcG_carb_metab_protein"/>
</dbReference>
<accession>A0ABT9WQQ1</accession>
<dbReference type="RefSeq" id="WP_307228076.1">
    <property type="nucleotide sequence ID" value="NZ_JAUSTT010000007.1"/>
</dbReference>
<protein>
    <submittedName>
        <fullName evidence="1">Uncharacterized protein GlcG (DUF336 family)</fullName>
    </submittedName>
</protein>
<organism evidence="1 2">
    <name type="scientific">Bacillus chungangensis</name>
    <dbReference type="NCBI Taxonomy" id="587633"/>
    <lineage>
        <taxon>Bacteria</taxon>
        <taxon>Bacillati</taxon>
        <taxon>Bacillota</taxon>
        <taxon>Bacilli</taxon>
        <taxon>Bacillales</taxon>
        <taxon>Bacillaceae</taxon>
        <taxon>Bacillus</taxon>
    </lineage>
</organism>
<sequence>MKMIEKKAISNALALEMIEAASKKAQELKITVNIAIVDEGGHLTAFSRMDHAAILSIKIAQNKAYTAVAFGIPTHEWYGLIKENDALKTGIVHTDRLVIFGGGYPIYWNDFLAGGIGVSGGSEEEDQLCCQAALQVLQSYQMKG</sequence>